<gene>
    <name evidence="5" type="ORF">CAOG_002474</name>
</gene>
<dbReference type="RefSeq" id="XP_004349224.1">
    <property type="nucleotide sequence ID" value="XM_004349174.2"/>
</dbReference>
<dbReference type="EMBL" id="KE346362">
    <property type="protein sequence ID" value="KJE91322.1"/>
    <property type="molecule type" value="Genomic_DNA"/>
</dbReference>
<evidence type="ECO:0000256" key="1">
    <source>
        <dbReference type="ARBA" id="ARBA00009049"/>
    </source>
</evidence>
<dbReference type="AlphaFoldDB" id="A0A0D2VMD9"/>
<evidence type="ECO:0000256" key="4">
    <source>
        <dbReference type="SAM" id="MobiDB-lite"/>
    </source>
</evidence>
<dbReference type="GO" id="GO:0005737">
    <property type="term" value="C:cytoplasm"/>
    <property type="evidence" value="ECO:0007669"/>
    <property type="project" value="TreeGrafter"/>
</dbReference>
<organism evidence="5 6">
    <name type="scientific">Capsaspora owczarzaki (strain ATCC 30864)</name>
    <dbReference type="NCBI Taxonomy" id="595528"/>
    <lineage>
        <taxon>Eukaryota</taxon>
        <taxon>Filasterea</taxon>
        <taxon>Capsaspora</taxon>
    </lineage>
</organism>
<dbReference type="InParanoid" id="A0A0D2VMD9"/>
<dbReference type="Pfam" id="PF10165">
    <property type="entry name" value="Ric8"/>
    <property type="match status" value="2"/>
</dbReference>
<feature type="region of interest" description="Disordered" evidence="4">
    <location>
        <begin position="737"/>
        <end position="760"/>
    </location>
</feature>
<dbReference type="GO" id="GO:0005085">
    <property type="term" value="F:guanyl-nucleotide exchange factor activity"/>
    <property type="evidence" value="ECO:0007669"/>
    <property type="project" value="UniProtKB-KW"/>
</dbReference>
<evidence type="ECO:0000256" key="2">
    <source>
        <dbReference type="ARBA" id="ARBA00022658"/>
    </source>
</evidence>
<feature type="compositionally biased region" description="Acidic residues" evidence="4">
    <location>
        <begin position="658"/>
        <end position="671"/>
    </location>
</feature>
<accession>A0A0D2VMD9</accession>
<proteinExistence type="inferred from homology"/>
<dbReference type="OrthoDB" id="7396285at2759"/>
<evidence type="ECO:0000313" key="6">
    <source>
        <dbReference type="Proteomes" id="UP000008743"/>
    </source>
</evidence>
<comment type="similarity">
    <text evidence="1">Belongs to the synembryn family.</text>
</comment>
<dbReference type="InterPro" id="IPR019318">
    <property type="entry name" value="Gua_nucleotide_exch_fac_Ric8"/>
</dbReference>
<protein>
    <submittedName>
        <fullName evidence="5">Uncharacterized protein</fullName>
    </submittedName>
</protein>
<reference evidence="6" key="1">
    <citation type="submission" date="2011-02" db="EMBL/GenBank/DDBJ databases">
        <title>The Genome Sequence of Capsaspora owczarzaki ATCC 30864.</title>
        <authorList>
            <person name="Russ C."/>
            <person name="Cuomo C."/>
            <person name="Burger G."/>
            <person name="Gray M.W."/>
            <person name="Holland P.W.H."/>
            <person name="King N."/>
            <person name="Lang F.B.F."/>
            <person name="Roger A.J."/>
            <person name="Ruiz-Trillo I."/>
            <person name="Young S.K."/>
            <person name="Zeng Q."/>
            <person name="Gargeya S."/>
            <person name="Alvarado L."/>
            <person name="Berlin A."/>
            <person name="Chapman S.B."/>
            <person name="Chen Z."/>
            <person name="Freedman E."/>
            <person name="Gellesch M."/>
            <person name="Goldberg J."/>
            <person name="Griggs A."/>
            <person name="Gujja S."/>
            <person name="Heilman E."/>
            <person name="Heiman D."/>
            <person name="Howarth C."/>
            <person name="Mehta T."/>
            <person name="Neiman D."/>
            <person name="Pearson M."/>
            <person name="Roberts A."/>
            <person name="Saif S."/>
            <person name="Shea T."/>
            <person name="Shenoy N."/>
            <person name="Sisk P."/>
            <person name="Stolte C."/>
            <person name="Sykes S."/>
            <person name="White J."/>
            <person name="Yandava C."/>
            <person name="Haas B."/>
            <person name="Nusbaum C."/>
            <person name="Birren B."/>
        </authorList>
    </citation>
    <scope>NUCLEOTIDE SEQUENCE</scope>
    <source>
        <strain evidence="6">ATCC 30864</strain>
    </source>
</reference>
<keyword evidence="3" id="KW-0143">Chaperone</keyword>
<dbReference type="GO" id="GO:0007186">
    <property type="term" value="P:G protein-coupled receptor signaling pathway"/>
    <property type="evidence" value="ECO:0007669"/>
    <property type="project" value="TreeGrafter"/>
</dbReference>
<feature type="region of interest" description="Disordered" evidence="4">
    <location>
        <begin position="445"/>
        <end position="467"/>
    </location>
</feature>
<dbReference type="PANTHER" id="PTHR12425">
    <property type="entry name" value="SYNEMBRYN"/>
    <property type="match status" value="1"/>
</dbReference>
<dbReference type="PhylomeDB" id="A0A0D2VMD9"/>
<feature type="region of interest" description="Disordered" evidence="4">
    <location>
        <begin position="646"/>
        <end position="702"/>
    </location>
</feature>
<dbReference type="eggNOG" id="KOG4464">
    <property type="taxonomic scope" value="Eukaryota"/>
</dbReference>
<evidence type="ECO:0000256" key="3">
    <source>
        <dbReference type="ARBA" id="ARBA00023186"/>
    </source>
</evidence>
<evidence type="ECO:0000313" key="5">
    <source>
        <dbReference type="EMBL" id="KJE91322.1"/>
    </source>
</evidence>
<dbReference type="Proteomes" id="UP000008743">
    <property type="component" value="Unassembled WGS sequence"/>
</dbReference>
<feature type="compositionally biased region" description="Basic and acidic residues" evidence="4">
    <location>
        <begin position="672"/>
        <end position="681"/>
    </location>
</feature>
<sequence>MQPYLDEFADASLSATALPNATRWLQSFSTQHAGSFSFGPLGSPSVKQSFVAALLAQVAAAVATVRARVGEPTSDLAAGSLLVVLQHARLALDVLRLVSRERVAVEALQSQQGLQLCVDVVEFATVAGKSASGAVASVVEAAGSSPRHFYHWVCQPTSSSSSSPALDAQTRAALLAAMDACAEDAVKCCVNAIFNNAPMQAAFVAVNGLAVVMNVLARVAASAATLTSGDTPDADADWPVPSTLGFYVCRIVFMMTAMDRTQYLPMVRDTYHGLDVLVQFTRSHVSTQAPSVANPPLAATETEAMTTFDAISHEQLVALSAPAINTLSEVFKLLYNLTLHWESAEDVHTRSDGHRRAERAQFAALVSIVRPVLHITTIPTGRLDSTEDALFTLRTHAVNILTNTPLGCTDTMVLRSPQDPALPQLNRLAQERSLPALSSTGGAISAASSSSSSASTSSSSSSGSSSGAPLFDVLVGDGVLRFLAYQLCQMGSSPRLGAPPQSNSPRELLTPVLMALRIYTRGSRLVRRYTKAALATDLSTVLPAELVAALPAALSSAGAAPSGGSSGLSPADASSSASSTLAPEEGTSLRAALIRLLTSHVSQVNALAGDVLLILCKGNLAKLVRMTGYGNAAGLLANRGLFGQPLDDRSADPYSSESDQEGEGDDVEDEEAGRLRDDRARNINPITGKPFDDQAHDKMQKQLSEMTEEELEAEAAQLGLLFERLNRTGVIRVMGVNENNEQTPLNFPPEEDRQDGPSGP</sequence>
<feature type="compositionally biased region" description="Basic and acidic residues" evidence="4">
    <location>
        <begin position="690"/>
        <end position="700"/>
    </location>
</feature>
<dbReference type="PANTHER" id="PTHR12425:SF5">
    <property type="entry name" value="SYNEMBRYN"/>
    <property type="match status" value="1"/>
</dbReference>
<keyword evidence="6" id="KW-1185">Reference proteome</keyword>
<dbReference type="STRING" id="595528.A0A0D2VMD9"/>
<name>A0A0D2VMD9_CAPO3</name>
<dbReference type="GO" id="GO:0001965">
    <property type="term" value="F:G-protein alpha-subunit binding"/>
    <property type="evidence" value="ECO:0007669"/>
    <property type="project" value="TreeGrafter"/>
</dbReference>
<feature type="region of interest" description="Disordered" evidence="4">
    <location>
        <begin position="561"/>
        <end position="582"/>
    </location>
</feature>
<feature type="compositionally biased region" description="Basic and acidic residues" evidence="4">
    <location>
        <begin position="750"/>
        <end position="760"/>
    </location>
</feature>
<keyword evidence="2" id="KW-0344">Guanine-nucleotide releasing factor</keyword>